<gene>
    <name evidence="1" type="ORF">MAQA_00345</name>
</gene>
<keyword evidence="1" id="KW-0808">Transferase</keyword>
<proteinExistence type="predicted"/>
<reference evidence="1 2" key="1">
    <citation type="journal article" date="2014" name="Int. J. Syst. Evol. Microbiol.">
        <title>Listeria floridensis sp. nov., Listeria aquatica sp. nov., Listeria cornellensis sp. nov., Listeria riparia sp. nov. and Listeria grandensis sp. nov., from agricultural and natural environments.</title>
        <authorList>
            <person name="den Bakker H.C."/>
            <person name="Warchocki S."/>
            <person name="Wright E.M."/>
            <person name="Allred A.F."/>
            <person name="Ahlstrom C."/>
            <person name="Manuel C.S."/>
            <person name="Stasiewicz M.J."/>
            <person name="Burrell A."/>
            <person name="Roof S."/>
            <person name="Strawn L."/>
            <person name="Fortes E.D."/>
            <person name="Nightingale K.K."/>
            <person name="Kephart D."/>
            <person name="Wiedmann M."/>
        </authorList>
    </citation>
    <scope>NUCLEOTIDE SEQUENCE [LARGE SCALE GENOMIC DNA]</scope>
    <source>
        <strain evidence="1 2">FSL S10-1188</strain>
    </source>
</reference>
<dbReference type="GO" id="GO:0016301">
    <property type="term" value="F:kinase activity"/>
    <property type="evidence" value="ECO:0007669"/>
    <property type="project" value="UniProtKB-KW"/>
</dbReference>
<sequence>MLILVAMQVIGAYFVRELEGQLEKNFQDSIKSSTKLLDYNVREEILKK</sequence>
<keyword evidence="2" id="KW-1185">Reference proteome</keyword>
<dbReference type="Gene3D" id="3.30.450.20">
    <property type="entry name" value="PAS domain"/>
    <property type="match status" value="1"/>
</dbReference>
<evidence type="ECO:0000313" key="1">
    <source>
        <dbReference type="EMBL" id="EUJ21814.1"/>
    </source>
</evidence>
<dbReference type="PATRIC" id="fig|1265818.5.peg.67"/>
<organism evidence="1 2">
    <name type="scientific">Listeria aquatica FSL S10-1188</name>
    <dbReference type="NCBI Taxonomy" id="1265818"/>
    <lineage>
        <taxon>Bacteria</taxon>
        <taxon>Bacillati</taxon>
        <taxon>Bacillota</taxon>
        <taxon>Bacilli</taxon>
        <taxon>Bacillales</taxon>
        <taxon>Listeriaceae</taxon>
        <taxon>Listeria</taxon>
    </lineage>
</organism>
<comment type="caution">
    <text evidence="1">The sequence shown here is derived from an EMBL/GenBank/DDBJ whole genome shotgun (WGS) entry which is preliminary data.</text>
</comment>
<dbReference type="EMBL" id="AOCG01000001">
    <property type="protein sequence ID" value="EUJ21814.1"/>
    <property type="molecule type" value="Genomic_DNA"/>
</dbReference>
<keyword evidence="1" id="KW-0418">Kinase</keyword>
<dbReference type="AlphaFoldDB" id="W7B3H3"/>
<accession>W7B3H3</accession>
<name>W7B3H3_9LIST</name>
<protein>
    <submittedName>
        <fullName evidence="1">Two-component sensor histidine kinase</fullName>
    </submittedName>
</protein>
<dbReference type="STRING" id="1265818.MAQA_00345"/>
<dbReference type="Proteomes" id="UP000019246">
    <property type="component" value="Unassembled WGS sequence"/>
</dbReference>
<evidence type="ECO:0000313" key="2">
    <source>
        <dbReference type="Proteomes" id="UP000019246"/>
    </source>
</evidence>